<dbReference type="InterPro" id="IPR010921">
    <property type="entry name" value="Trp_repressor/repl_initiator"/>
</dbReference>
<sequence length="128" mass="14820">MATKGQKFRKWSFEEKLRIVRRHVLEHVSVRTLEQQEKVDRSLISSWVKKYITEGEDGLRPKSRKGNPYSALHTSKSLTELEELRLRVVKQDIEIARLKKGYWVEGEGADRIVITSGGVATRLSKNSR</sequence>
<evidence type="ECO:0000259" key="1">
    <source>
        <dbReference type="Pfam" id="PF13518"/>
    </source>
</evidence>
<comment type="caution">
    <text evidence="2">The sequence shown here is derived from an EMBL/GenBank/DDBJ whole genome shotgun (WGS) entry which is preliminary data.</text>
</comment>
<feature type="domain" description="Insertion element IS150 protein InsJ-like helix-turn-helix" evidence="1">
    <location>
        <begin position="15"/>
        <end position="65"/>
    </location>
</feature>
<dbReference type="Pfam" id="PF13518">
    <property type="entry name" value="HTH_28"/>
    <property type="match status" value="1"/>
</dbReference>
<organism evidence="2">
    <name type="scientific">bioreactor metagenome</name>
    <dbReference type="NCBI Taxonomy" id="1076179"/>
    <lineage>
        <taxon>unclassified sequences</taxon>
        <taxon>metagenomes</taxon>
        <taxon>ecological metagenomes</taxon>
    </lineage>
</organism>
<gene>
    <name evidence="2" type="ORF">SDC9_104792</name>
</gene>
<dbReference type="Gene3D" id="1.10.10.10">
    <property type="entry name" value="Winged helix-like DNA-binding domain superfamily/Winged helix DNA-binding domain"/>
    <property type="match status" value="1"/>
</dbReference>
<dbReference type="SUPFAM" id="SSF48295">
    <property type="entry name" value="TrpR-like"/>
    <property type="match status" value="1"/>
</dbReference>
<reference evidence="2" key="1">
    <citation type="submission" date="2019-08" db="EMBL/GenBank/DDBJ databases">
        <authorList>
            <person name="Kucharzyk K."/>
            <person name="Murdoch R.W."/>
            <person name="Higgins S."/>
            <person name="Loffler F."/>
        </authorList>
    </citation>
    <scope>NUCLEOTIDE SEQUENCE</scope>
</reference>
<dbReference type="EMBL" id="VSSQ01016530">
    <property type="protein sequence ID" value="MPM57963.1"/>
    <property type="molecule type" value="Genomic_DNA"/>
</dbReference>
<proteinExistence type="predicted"/>
<name>A0A645B480_9ZZZZ</name>
<dbReference type="InterPro" id="IPR055247">
    <property type="entry name" value="InsJ-like_HTH"/>
</dbReference>
<dbReference type="GO" id="GO:0043565">
    <property type="term" value="F:sequence-specific DNA binding"/>
    <property type="evidence" value="ECO:0007669"/>
    <property type="project" value="InterPro"/>
</dbReference>
<dbReference type="InterPro" id="IPR036388">
    <property type="entry name" value="WH-like_DNA-bd_sf"/>
</dbReference>
<protein>
    <recommendedName>
        <fullName evidence="1">Insertion element IS150 protein InsJ-like helix-turn-helix domain-containing protein</fullName>
    </recommendedName>
</protein>
<accession>A0A645B480</accession>
<dbReference type="AlphaFoldDB" id="A0A645B480"/>
<evidence type="ECO:0000313" key="2">
    <source>
        <dbReference type="EMBL" id="MPM57963.1"/>
    </source>
</evidence>